<organism evidence="8 9">
    <name type="scientific">Streptomyces chlorus</name>
    <dbReference type="NCBI Taxonomy" id="887452"/>
    <lineage>
        <taxon>Bacteria</taxon>
        <taxon>Bacillati</taxon>
        <taxon>Actinomycetota</taxon>
        <taxon>Actinomycetes</taxon>
        <taxon>Kitasatosporales</taxon>
        <taxon>Streptomycetaceae</taxon>
        <taxon>Streptomyces</taxon>
    </lineage>
</organism>
<dbReference type="Pfam" id="PF00732">
    <property type="entry name" value="GMC_oxred_N"/>
    <property type="match status" value="1"/>
</dbReference>
<dbReference type="SUPFAM" id="SSF54373">
    <property type="entry name" value="FAD-linked reductases, C-terminal domain"/>
    <property type="match status" value="1"/>
</dbReference>
<dbReference type="PROSITE" id="PS00623">
    <property type="entry name" value="GMC_OXRED_1"/>
    <property type="match status" value="1"/>
</dbReference>
<dbReference type="EC" id="1.-.-.-" evidence="8"/>
<evidence type="ECO:0000259" key="7">
    <source>
        <dbReference type="PROSITE" id="PS00624"/>
    </source>
</evidence>
<dbReference type="PANTHER" id="PTHR11552:SF147">
    <property type="entry name" value="CHOLINE DEHYDROGENASE, MITOCHONDRIAL"/>
    <property type="match status" value="1"/>
</dbReference>
<evidence type="ECO:0000256" key="5">
    <source>
        <dbReference type="RuleBase" id="RU003968"/>
    </source>
</evidence>
<dbReference type="InterPro" id="IPR012132">
    <property type="entry name" value="GMC_OxRdtase"/>
</dbReference>
<dbReference type="Pfam" id="PF05199">
    <property type="entry name" value="GMC_oxred_C"/>
    <property type="match status" value="1"/>
</dbReference>
<dbReference type="PIRSF" id="PIRSF000137">
    <property type="entry name" value="Alcohol_oxidase"/>
    <property type="match status" value="1"/>
</dbReference>
<keyword evidence="8" id="KW-0560">Oxidoreductase</keyword>
<evidence type="ECO:0000256" key="1">
    <source>
        <dbReference type="ARBA" id="ARBA00001974"/>
    </source>
</evidence>
<dbReference type="GO" id="GO:0016491">
    <property type="term" value="F:oxidoreductase activity"/>
    <property type="evidence" value="ECO:0007669"/>
    <property type="project" value="UniProtKB-KW"/>
</dbReference>
<dbReference type="SUPFAM" id="SSF51905">
    <property type="entry name" value="FAD/NAD(P)-binding domain"/>
    <property type="match status" value="1"/>
</dbReference>
<dbReference type="Gene3D" id="3.30.410.40">
    <property type="match status" value="1"/>
</dbReference>
<protein>
    <submittedName>
        <fullName evidence="8">Mycofactocin system GMC family oxidoreductase MftG</fullName>
        <ecNumber evidence="8">1.-.-.-</ecNumber>
    </submittedName>
</protein>
<evidence type="ECO:0000256" key="4">
    <source>
        <dbReference type="ARBA" id="ARBA00022827"/>
    </source>
</evidence>
<dbReference type="PROSITE" id="PS00624">
    <property type="entry name" value="GMC_OXRED_2"/>
    <property type="match status" value="1"/>
</dbReference>
<gene>
    <name evidence="8" type="primary">mftG</name>
    <name evidence="8" type="ORF">ACFPZI_33555</name>
</gene>
<name>A0ABW1E9U5_9ACTN</name>
<keyword evidence="3 5" id="KW-0285">Flavoprotein</keyword>
<comment type="caution">
    <text evidence="8">The sequence shown here is derived from an EMBL/GenBank/DDBJ whole genome shotgun (WGS) entry which is preliminary data.</text>
</comment>
<dbReference type="PANTHER" id="PTHR11552">
    <property type="entry name" value="GLUCOSE-METHANOL-CHOLINE GMC OXIDOREDUCTASE"/>
    <property type="match status" value="1"/>
</dbReference>
<dbReference type="Gene3D" id="3.50.50.60">
    <property type="entry name" value="FAD/NAD(P)-binding domain"/>
    <property type="match status" value="1"/>
</dbReference>
<dbReference type="RefSeq" id="WP_381370950.1">
    <property type="nucleotide sequence ID" value="NZ_JBHSOA010000120.1"/>
</dbReference>
<keyword evidence="4 5" id="KW-0274">FAD</keyword>
<feature type="domain" description="Glucose-methanol-choline oxidoreductase N-terminal" evidence="7">
    <location>
        <begin position="278"/>
        <end position="292"/>
    </location>
</feature>
<evidence type="ECO:0000313" key="8">
    <source>
        <dbReference type="EMBL" id="MFC5856511.1"/>
    </source>
</evidence>
<dbReference type="InterPro" id="IPR000172">
    <property type="entry name" value="GMC_OxRdtase_N"/>
</dbReference>
<evidence type="ECO:0000259" key="6">
    <source>
        <dbReference type="PROSITE" id="PS00623"/>
    </source>
</evidence>
<dbReference type="EMBL" id="JBHSOA010000120">
    <property type="protein sequence ID" value="MFC5856511.1"/>
    <property type="molecule type" value="Genomic_DNA"/>
</dbReference>
<evidence type="ECO:0000256" key="3">
    <source>
        <dbReference type="ARBA" id="ARBA00022630"/>
    </source>
</evidence>
<dbReference type="InterPro" id="IPR007867">
    <property type="entry name" value="GMC_OxRtase_C"/>
</dbReference>
<feature type="domain" description="Glucose-methanol-choline oxidoreductase N-terminal" evidence="6">
    <location>
        <begin position="105"/>
        <end position="128"/>
    </location>
</feature>
<keyword evidence="9" id="KW-1185">Reference proteome</keyword>
<dbReference type="InterPro" id="IPR036188">
    <property type="entry name" value="FAD/NAD-bd_sf"/>
</dbReference>
<sequence length="548" mass="57267">MRPGAHGAVSYPAPARLSTFPVRRRYDIVVVGAGTAGSVLAARLSEDPGRDVLVVDAGPLPRGPAGFGPALLDGLLVPGAQPNHPATSAHPVRLTPTRPWLVPRGRVLGGSSTVNGGYFVRARREDFDRWAAAGNPAWSYERVLPFLRALENDLDHGAGLLHGDRGPMRVRRNLPDHPAAAAFRDAAHALGFPDDPDKNGQAPPGFGPVPSNVVDGVRRNAGLSYLPPEVLDRPNLTALGGHAARRVVIEKGRATGVVVEHAGHRFVLDAGTVVLSAGALVTPHLLQLSGIGPRDDLERAGIPVVRDAPAVGSGFSDHPQVVLEWAPRDVWDEPSGSWLGGCLHLTSTGGTLVGADSEGGPGDLEILQSLVPLSHLVTGGADGAGGPLPFLVSAVAPRRTGRLRLRSADPAAPLAVDYGYLGSREDRGRLRDGVRVAAALLETPPFARIAHGPLGPGPGVLDHDDTLDQWIREHLGTAQHTCGTVPMGPADDPRSAAVDQFGRVHGVRGLRVADTSILPDAPHRGPAATAVLIGEVIARAIRHEPGRP</sequence>
<comment type="cofactor">
    <cofactor evidence="1">
        <name>FAD</name>
        <dbReference type="ChEBI" id="CHEBI:57692"/>
    </cofactor>
</comment>
<dbReference type="InterPro" id="IPR023978">
    <property type="entry name" value="GMC_oxidoreductase_bact"/>
</dbReference>
<dbReference type="Proteomes" id="UP001596180">
    <property type="component" value="Unassembled WGS sequence"/>
</dbReference>
<reference evidence="9" key="1">
    <citation type="journal article" date="2019" name="Int. J. Syst. Evol. Microbiol.">
        <title>The Global Catalogue of Microorganisms (GCM) 10K type strain sequencing project: providing services to taxonomists for standard genome sequencing and annotation.</title>
        <authorList>
            <consortium name="The Broad Institute Genomics Platform"/>
            <consortium name="The Broad Institute Genome Sequencing Center for Infectious Disease"/>
            <person name="Wu L."/>
            <person name="Ma J."/>
        </authorList>
    </citation>
    <scope>NUCLEOTIDE SEQUENCE [LARGE SCALE GENOMIC DNA]</scope>
    <source>
        <strain evidence="9">JCM 10411</strain>
    </source>
</reference>
<accession>A0ABW1E9U5</accession>
<dbReference type="NCBIfam" id="TIGR03970">
    <property type="entry name" value="Rv0697"/>
    <property type="match status" value="1"/>
</dbReference>
<evidence type="ECO:0000256" key="2">
    <source>
        <dbReference type="ARBA" id="ARBA00010790"/>
    </source>
</evidence>
<comment type="similarity">
    <text evidence="2 5">Belongs to the GMC oxidoreductase family.</text>
</comment>
<proteinExistence type="inferred from homology"/>
<evidence type="ECO:0000313" key="9">
    <source>
        <dbReference type="Proteomes" id="UP001596180"/>
    </source>
</evidence>